<evidence type="ECO:0000313" key="8">
    <source>
        <dbReference type="EMBL" id="RKR81963.1"/>
    </source>
</evidence>
<protein>
    <submittedName>
        <fullName evidence="8">Putative outer membrane starch-binding protein</fullName>
    </submittedName>
</protein>
<feature type="domain" description="RagB/SusD" evidence="6">
    <location>
        <begin position="306"/>
        <end position="574"/>
    </location>
</feature>
<comment type="similarity">
    <text evidence="2">Belongs to the SusD family.</text>
</comment>
<comment type="subcellular location">
    <subcellularLocation>
        <location evidence="1">Cell outer membrane</location>
    </subcellularLocation>
</comment>
<dbReference type="Pfam" id="PF07980">
    <property type="entry name" value="SusD_RagB"/>
    <property type="match status" value="1"/>
</dbReference>
<keyword evidence="4" id="KW-0472">Membrane</keyword>
<evidence type="ECO:0000256" key="3">
    <source>
        <dbReference type="ARBA" id="ARBA00022729"/>
    </source>
</evidence>
<gene>
    <name evidence="8" type="ORF">BDD43_2125</name>
</gene>
<evidence type="ECO:0000256" key="2">
    <source>
        <dbReference type="ARBA" id="ARBA00006275"/>
    </source>
</evidence>
<evidence type="ECO:0000256" key="4">
    <source>
        <dbReference type="ARBA" id="ARBA00023136"/>
    </source>
</evidence>
<evidence type="ECO:0000259" key="6">
    <source>
        <dbReference type="Pfam" id="PF07980"/>
    </source>
</evidence>
<evidence type="ECO:0000256" key="5">
    <source>
        <dbReference type="ARBA" id="ARBA00023237"/>
    </source>
</evidence>
<dbReference type="InterPro" id="IPR011990">
    <property type="entry name" value="TPR-like_helical_dom_sf"/>
</dbReference>
<evidence type="ECO:0000256" key="1">
    <source>
        <dbReference type="ARBA" id="ARBA00004442"/>
    </source>
</evidence>
<feature type="domain" description="SusD-like N-terminal" evidence="7">
    <location>
        <begin position="23"/>
        <end position="235"/>
    </location>
</feature>
<comment type="caution">
    <text evidence="8">The sequence shown here is derived from an EMBL/GenBank/DDBJ whole genome shotgun (WGS) entry which is preliminary data.</text>
</comment>
<dbReference type="InterPro" id="IPR012944">
    <property type="entry name" value="SusD_RagB_dom"/>
</dbReference>
<dbReference type="InterPro" id="IPR033985">
    <property type="entry name" value="SusD-like_N"/>
</dbReference>
<keyword evidence="5" id="KW-0998">Cell outer membrane</keyword>
<keyword evidence="9" id="KW-1185">Reference proteome</keyword>
<dbReference type="Pfam" id="PF14322">
    <property type="entry name" value="SusD-like_3"/>
    <property type="match status" value="1"/>
</dbReference>
<organism evidence="8 9">
    <name type="scientific">Mucilaginibacter gracilis</name>
    <dbReference type="NCBI Taxonomy" id="423350"/>
    <lineage>
        <taxon>Bacteria</taxon>
        <taxon>Pseudomonadati</taxon>
        <taxon>Bacteroidota</taxon>
        <taxon>Sphingobacteriia</taxon>
        <taxon>Sphingobacteriales</taxon>
        <taxon>Sphingobacteriaceae</taxon>
        <taxon>Mucilaginibacter</taxon>
    </lineage>
</organism>
<dbReference type="AlphaFoldDB" id="A0A495IZM6"/>
<evidence type="ECO:0000259" key="7">
    <source>
        <dbReference type="Pfam" id="PF14322"/>
    </source>
</evidence>
<sequence>MKNYKIYLLAMVLTFSASCKKNFLDRTPGVDLDEAKTFADPVQTARFADNAYNSLINDYVRFNDHRGCTSQASDEAVSGNSESTVTTLTTGNYHAHALSAALNDITGVWSRMYTGIAITNKVLAHLPTVPLPAPGSSAAAVFNPIKIEGEMRFLRAFFYFELEKRFGGVPLMDKDYTVNDDINFPRASYDQIVSFILSDLAYASSALPNAADLTASNYGRATRGAALALKARVLLYAASPLNNPTNDVTKWKAAAEAAQTVIGLNQYSLQATYADLLNVPSSTEYIMIAIRGPRNISSLLNDFAMSPGSGGAQGQMDPTQNHVDMYEMKNGKAITDPASTYDPQNPYANRDPRFYANIIYNGLPWQGRTIEMWTQGTTHGRDYDPSSIIYTATRYYCKKYWPEVYNTVGGGTSLINYIHFRYGEVLLNYAEAVNEAYGPTVVPPALSDLSLVDQHLSATDAINLIRTRAGMPSVPGGQTTATMRDVIRHERAIELAFEDHRWYDIMRWRIGTQVIATPMYGMNVVKNTNGTFTYSKVLLGNQFQKTYLDYMHHYPIPKSEIYKSKGVLIQNPGWEN</sequence>
<dbReference type="EMBL" id="RBKU01000001">
    <property type="protein sequence ID" value="RKR81963.1"/>
    <property type="molecule type" value="Genomic_DNA"/>
</dbReference>
<keyword evidence="3" id="KW-0732">Signal</keyword>
<dbReference type="RefSeq" id="WP_121197612.1">
    <property type="nucleotide sequence ID" value="NZ_RBKU01000001.1"/>
</dbReference>
<proteinExistence type="inferred from homology"/>
<dbReference type="OrthoDB" id="691231at2"/>
<dbReference type="Gene3D" id="1.25.40.390">
    <property type="match status" value="1"/>
</dbReference>
<dbReference type="Proteomes" id="UP000268007">
    <property type="component" value="Unassembled WGS sequence"/>
</dbReference>
<name>A0A495IZM6_9SPHI</name>
<dbReference type="PROSITE" id="PS51257">
    <property type="entry name" value="PROKAR_LIPOPROTEIN"/>
    <property type="match status" value="1"/>
</dbReference>
<dbReference type="SUPFAM" id="SSF48452">
    <property type="entry name" value="TPR-like"/>
    <property type="match status" value="1"/>
</dbReference>
<accession>A0A495IZM6</accession>
<reference evidence="8 9" key="1">
    <citation type="submission" date="2018-10" db="EMBL/GenBank/DDBJ databases">
        <title>Genomic Encyclopedia of Archaeal and Bacterial Type Strains, Phase II (KMG-II): from individual species to whole genera.</title>
        <authorList>
            <person name="Goeker M."/>
        </authorList>
    </citation>
    <scope>NUCLEOTIDE SEQUENCE [LARGE SCALE GENOMIC DNA]</scope>
    <source>
        <strain evidence="8 9">DSM 18602</strain>
    </source>
</reference>
<dbReference type="GO" id="GO:0009279">
    <property type="term" value="C:cell outer membrane"/>
    <property type="evidence" value="ECO:0007669"/>
    <property type="project" value="UniProtKB-SubCell"/>
</dbReference>
<evidence type="ECO:0000313" key="9">
    <source>
        <dbReference type="Proteomes" id="UP000268007"/>
    </source>
</evidence>